<dbReference type="CDD" id="cd00105">
    <property type="entry name" value="KH-I"/>
    <property type="match status" value="1"/>
</dbReference>
<dbReference type="InterPro" id="IPR009097">
    <property type="entry name" value="Cyclic_Pdiesterase"/>
</dbReference>
<dbReference type="PANTHER" id="PTHR13360:SF1">
    <property type="entry name" value="ACTIVATING SIGNAL COINTEGRATOR 1 COMPLEX SUBUNIT 1"/>
    <property type="match status" value="1"/>
</dbReference>
<organism evidence="4 5">
    <name type="scientific">Coemansia spiralis</name>
    <dbReference type="NCBI Taxonomy" id="417178"/>
    <lineage>
        <taxon>Eukaryota</taxon>
        <taxon>Fungi</taxon>
        <taxon>Fungi incertae sedis</taxon>
        <taxon>Zoopagomycota</taxon>
        <taxon>Kickxellomycotina</taxon>
        <taxon>Kickxellomycetes</taxon>
        <taxon>Kickxellales</taxon>
        <taxon>Kickxellaceae</taxon>
        <taxon>Coemansia</taxon>
    </lineage>
</organism>
<dbReference type="EMBL" id="JANBTW010000034">
    <property type="protein sequence ID" value="KAJ2677154.1"/>
    <property type="molecule type" value="Genomic_DNA"/>
</dbReference>
<dbReference type="Pfam" id="PF00013">
    <property type="entry name" value="KH_1"/>
    <property type="match status" value="1"/>
</dbReference>
<evidence type="ECO:0000259" key="3">
    <source>
        <dbReference type="SMART" id="SM00322"/>
    </source>
</evidence>
<accession>A0A9W8G8X2</accession>
<feature type="domain" description="K Homology" evidence="3">
    <location>
        <begin position="43"/>
        <end position="108"/>
    </location>
</feature>
<name>A0A9W8G8X2_9FUNG</name>
<dbReference type="InterPro" id="IPR036612">
    <property type="entry name" value="KH_dom_type_1_sf"/>
</dbReference>
<comment type="caution">
    <text evidence="4">The sequence shown here is derived from an EMBL/GenBank/DDBJ whole genome shotgun (WGS) entry which is preliminary data.</text>
</comment>
<dbReference type="InterPro" id="IPR009210">
    <property type="entry name" value="ASCC1"/>
</dbReference>
<feature type="region of interest" description="Disordered" evidence="2">
    <location>
        <begin position="25"/>
        <end position="47"/>
    </location>
</feature>
<dbReference type="Pfam" id="PF10469">
    <property type="entry name" value="AKAP7_NLS"/>
    <property type="match status" value="1"/>
</dbReference>
<dbReference type="GO" id="GO:0005634">
    <property type="term" value="C:nucleus"/>
    <property type="evidence" value="ECO:0007669"/>
    <property type="project" value="TreeGrafter"/>
</dbReference>
<sequence length="326" mass="36005">MNSRSNGLVNIYQVGSRRYRVRTSLCGNSTMHSQKQPQQQRDRSERKTLAVPRQLHKYIIGSNGSMLAKLTDESQAKITVPQNKDNVEIEGLADQLAKAEDLISKVVSKNMRNIAYTHFISLPISDIDIQRKIGEFQREARSSKSLCAADCSSFVEPASLHVTIGMLRLLTPADVTSAVAFLKTLQPGIHEILANQPLVVRVGGLEAMEADRQAARIIYAKADDDGGRLQRVCRFVREAFDNAGYIDEKRELKIHITVIRAKEAKGAKDAAGAARERPFGIDATALLREFGQAAFGACRVGQMQLARRFRFTESGAYASEGFVALP</sequence>
<dbReference type="Gene3D" id="3.30.1370.10">
    <property type="entry name" value="K Homology domain, type 1"/>
    <property type="match status" value="1"/>
</dbReference>
<dbReference type="InterPro" id="IPR019510">
    <property type="entry name" value="AKAP7-like_phosphoesterase"/>
</dbReference>
<evidence type="ECO:0000313" key="5">
    <source>
        <dbReference type="Proteomes" id="UP001151518"/>
    </source>
</evidence>
<evidence type="ECO:0000313" key="4">
    <source>
        <dbReference type="EMBL" id="KAJ2677154.1"/>
    </source>
</evidence>
<evidence type="ECO:0000256" key="2">
    <source>
        <dbReference type="SAM" id="MobiDB-lite"/>
    </source>
</evidence>
<dbReference type="InterPro" id="IPR004087">
    <property type="entry name" value="KH_dom"/>
</dbReference>
<reference evidence="4" key="1">
    <citation type="submission" date="2022-07" db="EMBL/GenBank/DDBJ databases">
        <title>Phylogenomic reconstructions and comparative analyses of Kickxellomycotina fungi.</title>
        <authorList>
            <person name="Reynolds N.K."/>
            <person name="Stajich J.E."/>
            <person name="Barry K."/>
            <person name="Grigoriev I.V."/>
            <person name="Crous P."/>
            <person name="Smith M.E."/>
        </authorList>
    </citation>
    <scope>NUCLEOTIDE SEQUENCE</scope>
    <source>
        <strain evidence="4">NRRL 3115</strain>
    </source>
</reference>
<dbReference type="PANTHER" id="PTHR13360">
    <property type="entry name" value="ACTIVATING SIGNAL COINTEGRATOR 1 COMPLEX SUBUNIT 1"/>
    <property type="match status" value="1"/>
</dbReference>
<dbReference type="PROSITE" id="PS50084">
    <property type="entry name" value="KH_TYPE_1"/>
    <property type="match status" value="1"/>
</dbReference>
<evidence type="ECO:0000256" key="1">
    <source>
        <dbReference type="PROSITE-ProRule" id="PRU00117"/>
    </source>
</evidence>
<feature type="compositionally biased region" description="Polar residues" evidence="2">
    <location>
        <begin position="25"/>
        <end position="39"/>
    </location>
</feature>
<dbReference type="Proteomes" id="UP001151518">
    <property type="component" value="Unassembled WGS sequence"/>
</dbReference>
<gene>
    <name evidence="4" type="primary">ASCC1</name>
    <name evidence="4" type="ORF">GGI25_003250</name>
</gene>
<dbReference type="GO" id="GO:0006307">
    <property type="term" value="P:DNA alkylation repair"/>
    <property type="evidence" value="ECO:0007669"/>
    <property type="project" value="InterPro"/>
</dbReference>
<dbReference type="InterPro" id="IPR004088">
    <property type="entry name" value="KH_dom_type_1"/>
</dbReference>
<dbReference type="GO" id="GO:0006355">
    <property type="term" value="P:regulation of DNA-templated transcription"/>
    <property type="evidence" value="ECO:0007669"/>
    <property type="project" value="TreeGrafter"/>
</dbReference>
<dbReference type="AlphaFoldDB" id="A0A9W8G8X2"/>
<dbReference type="SUPFAM" id="SSF54791">
    <property type="entry name" value="Eukaryotic type KH-domain (KH-domain type I)"/>
    <property type="match status" value="1"/>
</dbReference>
<dbReference type="OrthoDB" id="277832at2759"/>
<keyword evidence="1" id="KW-0694">RNA-binding</keyword>
<dbReference type="SUPFAM" id="SSF55144">
    <property type="entry name" value="LigT-like"/>
    <property type="match status" value="1"/>
</dbReference>
<proteinExistence type="predicted"/>
<protein>
    <submittedName>
        <fullName evidence="4">Activating signal cointegrator 1 complex subunit</fullName>
    </submittedName>
</protein>
<dbReference type="GO" id="GO:0003723">
    <property type="term" value="F:RNA binding"/>
    <property type="evidence" value="ECO:0007669"/>
    <property type="project" value="UniProtKB-UniRule"/>
</dbReference>
<dbReference type="SMART" id="SM00322">
    <property type="entry name" value="KH"/>
    <property type="match status" value="1"/>
</dbReference>
<dbReference type="Gene3D" id="3.90.1140.10">
    <property type="entry name" value="Cyclic phosphodiesterase"/>
    <property type="match status" value="1"/>
</dbReference>